<evidence type="ECO:0000313" key="12">
    <source>
        <dbReference type="Proteomes" id="UP000505377"/>
    </source>
</evidence>
<evidence type="ECO:0000259" key="8">
    <source>
        <dbReference type="Pfam" id="PF00006"/>
    </source>
</evidence>
<dbReference type="Pfam" id="PF00006">
    <property type="entry name" value="ATP-synt_ab"/>
    <property type="match status" value="1"/>
</dbReference>
<feature type="domain" description="ATPase F1/V1/A1 complex alpha/beta subunit N-terminal" evidence="9">
    <location>
        <begin position="9"/>
        <end position="74"/>
    </location>
</feature>
<dbReference type="AlphaFoldDB" id="A0A6M6JSW9"/>
<dbReference type="InterPro" id="IPR022879">
    <property type="entry name" value="V-ATPase_su_B/beta"/>
</dbReference>
<dbReference type="GO" id="GO:0005524">
    <property type="term" value="F:ATP binding"/>
    <property type="evidence" value="ECO:0007669"/>
    <property type="project" value="UniProtKB-UniRule"/>
</dbReference>
<keyword evidence="11" id="KW-0614">Plasmid</keyword>
<evidence type="ECO:0000256" key="4">
    <source>
        <dbReference type="ARBA" id="ARBA00023065"/>
    </source>
</evidence>
<dbReference type="Proteomes" id="UP000505377">
    <property type="component" value="Plasmid unnamed1"/>
</dbReference>
<evidence type="ECO:0000256" key="3">
    <source>
        <dbReference type="ARBA" id="ARBA00022475"/>
    </source>
</evidence>
<dbReference type="EMBL" id="CP053565">
    <property type="protein sequence ID" value="QJY51194.1"/>
    <property type="molecule type" value="Genomic_DNA"/>
</dbReference>
<keyword evidence="12" id="KW-1185">Reference proteome</keyword>
<dbReference type="InterPro" id="IPR000194">
    <property type="entry name" value="ATPase_F1/V1/A1_a/bsu_nucl-bd"/>
</dbReference>
<dbReference type="GO" id="GO:0045259">
    <property type="term" value="C:proton-transporting ATP synthase complex"/>
    <property type="evidence" value="ECO:0007669"/>
    <property type="project" value="UniProtKB-KW"/>
</dbReference>
<proteinExistence type="inferred from homology"/>
<dbReference type="NCBIfam" id="NF003235">
    <property type="entry name" value="PRK04196.1"/>
    <property type="match status" value="1"/>
</dbReference>
<dbReference type="InterPro" id="IPR020003">
    <property type="entry name" value="ATPase_a/bsu_AS"/>
</dbReference>
<keyword evidence="4 7" id="KW-0406">Ion transport</keyword>
<comment type="function">
    <text evidence="7">Produces ATP from ADP in the presence of a proton gradient across the membrane. The V-type beta chain is a regulatory subunit.</text>
</comment>
<accession>A0A6M6JSW9</accession>
<evidence type="ECO:0000256" key="1">
    <source>
        <dbReference type="ARBA" id="ARBA00008936"/>
    </source>
</evidence>
<keyword evidence="7" id="KW-0066">ATP synthesis</keyword>
<evidence type="ECO:0000256" key="7">
    <source>
        <dbReference type="HAMAP-Rule" id="MF_00310"/>
    </source>
</evidence>
<dbReference type="PROSITE" id="PS00152">
    <property type="entry name" value="ATPASE_ALPHA_BETA"/>
    <property type="match status" value="1"/>
</dbReference>
<dbReference type="Pfam" id="PF02874">
    <property type="entry name" value="ATP-synt_ab_N"/>
    <property type="match status" value="1"/>
</dbReference>
<dbReference type="PANTHER" id="PTHR43389:SF4">
    <property type="entry name" value="V-TYPE PROTON ATPASE SUBUNIT B"/>
    <property type="match status" value="1"/>
</dbReference>
<keyword evidence="5" id="KW-0472">Membrane</keyword>
<geneLocation type="plasmid" evidence="11 12">
    <name>unnamed1</name>
</geneLocation>
<dbReference type="CDD" id="cd18112">
    <property type="entry name" value="ATP-synt_V_A-type_beta_C"/>
    <property type="match status" value="1"/>
</dbReference>
<evidence type="ECO:0000256" key="2">
    <source>
        <dbReference type="ARBA" id="ARBA00022448"/>
    </source>
</evidence>
<dbReference type="Gene3D" id="3.40.50.12240">
    <property type="match status" value="1"/>
</dbReference>
<dbReference type="InterPro" id="IPR004100">
    <property type="entry name" value="ATPase_F1/V1/A1_a/bsu_N"/>
</dbReference>
<comment type="similarity">
    <text evidence="1 7">Belongs to the ATPase alpha/beta chains family.</text>
</comment>
<keyword evidence="3" id="KW-1003">Cell membrane</keyword>
<dbReference type="KEGG" id="pbro:HOP40_34760"/>
<dbReference type="CDD" id="cd18118">
    <property type="entry name" value="ATP-synt_V_A-type_beta_N"/>
    <property type="match status" value="1"/>
</dbReference>
<dbReference type="HAMAP" id="MF_00310">
    <property type="entry name" value="ATP_synth_B_arch"/>
    <property type="match status" value="1"/>
</dbReference>
<dbReference type="SUPFAM" id="SSF52540">
    <property type="entry name" value="P-loop containing nucleoside triphosphate hydrolases"/>
    <property type="match status" value="1"/>
</dbReference>
<organism evidence="11 12">
    <name type="scientific">Pseudonocardia broussonetiae</name>
    <dbReference type="NCBI Taxonomy" id="2736640"/>
    <lineage>
        <taxon>Bacteria</taxon>
        <taxon>Bacillati</taxon>
        <taxon>Actinomycetota</taxon>
        <taxon>Actinomycetes</taxon>
        <taxon>Pseudonocardiales</taxon>
        <taxon>Pseudonocardiaceae</taxon>
        <taxon>Pseudonocardia</taxon>
    </lineage>
</organism>
<feature type="domain" description="ATPase F1/V1/A1 complex alpha/beta subunit nucleotide-binding" evidence="8">
    <location>
        <begin position="132"/>
        <end position="350"/>
    </location>
</feature>
<gene>
    <name evidence="7" type="primary">atpB</name>
    <name evidence="11" type="ORF">HOP40_34760</name>
</gene>
<keyword evidence="2 7" id="KW-0813">Transport</keyword>
<keyword evidence="6" id="KW-0139">CF(1)</keyword>
<name>A0A6M6JSW9_9PSEU</name>
<dbReference type="CDD" id="cd01135">
    <property type="entry name" value="V_A-ATPase_B"/>
    <property type="match status" value="1"/>
</dbReference>
<evidence type="ECO:0000256" key="6">
    <source>
        <dbReference type="ARBA" id="ARBA00023196"/>
    </source>
</evidence>
<sequence>MLTVEHDAVTSVAGPLVVLDDADDLAYGELVDLYTTDGVARRGQVLALDNSYAVVQVLGGTAGIGLSGTTVTSRGRPARTGVGLDYLGRVLDGAGRPRDDGPEPLAEDWVDVAGLPLNPVRRDHPDQMIETGVSAIDGLLTLVRGQKLPIFSGYGLPADDLAARIAVQARVPGEDDGFAVVFAAMGVTRRTADYFTEQLRAGGALERSVLLLNLAQDPTPERILTPRVALTIAEHLAFTHGMHVLVVLTDMTSYCEALREISAAREELPGRRGYPGYTYTDLSTIYERAGRVRGRPGSLTQIPILSMPDDDISHPVPDLTGYITEGQIVLSRALDRQGVSPPIDVLPSLSRLMGSGIGAGRTREDHRPVADQVYACHARGLEVRRLLSVVGEAALSAEDRRYLEFSRRFEKEIVGQGTDRRSITATLDAFWSLLRIFPPEELRRLPPNLLHRYLPAPAAPAPPAPTPPATGPTH</sequence>
<feature type="domain" description="ATP synthase A/B type C-terminal" evidence="10">
    <location>
        <begin position="356"/>
        <end position="453"/>
    </location>
</feature>
<dbReference type="PANTHER" id="PTHR43389">
    <property type="entry name" value="V-TYPE PROTON ATPASE SUBUNIT B"/>
    <property type="match status" value="1"/>
</dbReference>
<evidence type="ECO:0000313" key="11">
    <source>
        <dbReference type="EMBL" id="QJY51194.1"/>
    </source>
</evidence>
<dbReference type="GO" id="GO:0046933">
    <property type="term" value="F:proton-transporting ATP synthase activity, rotational mechanism"/>
    <property type="evidence" value="ECO:0007669"/>
    <property type="project" value="UniProtKB-UniRule"/>
</dbReference>
<dbReference type="InterPro" id="IPR027417">
    <property type="entry name" value="P-loop_NTPase"/>
</dbReference>
<evidence type="ECO:0000259" key="10">
    <source>
        <dbReference type="Pfam" id="PF22919"/>
    </source>
</evidence>
<keyword evidence="7" id="KW-0375">Hydrogen ion transport</keyword>
<dbReference type="Pfam" id="PF22919">
    <property type="entry name" value="ATP-synt_VA_C"/>
    <property type="match status" value="1"/>
</dbReference>
<protein>
    <recommendedName>
        <fullName evidence="7">V-type ATP synthase beta chain</fullName>
    </recommendedName>
    <alternativeName>
        <fullName evidence="7">V-ATPase subunit B</fullName>
    </alternativeName>
</protein>
<dbReference type="GO" id="GO:0042777">
    <property type="term" value="P:proton motive force-driven plasma membrane ATP synthesis"/>
    <property type="evidence" value="ECO:0007669"/>
    <property type="project" value="UniProtKB-UniRule"/>
</dbReference>
<evidence type="ECO:0000259" key="9">
    <source>
        <dbReference type="Pfam" id="PF02874"/>
    </source>
</evidence>
<evidence type="ECO:0000256" key="5">
    <source>
        <dbReference type="ARBA" id="ARBA00023136"/>
    </source>
</evidence>
<reference evidence="11 12" key="1">
    <citation type="submission" date="2020-05" db="EMBL/GenBank/DDBJ databases">
        <authorList>
            <person name="Mo P."/>
        </authorList>
    </citation>
    <scope>NUCLEOTIDE SEQUENCE [LARGE SCALE GENOMIC DNA]</scope>
    <source>
        <strain evidence="11 12">Gen01</strain>
        <plasmid evidence="11 12">unnamed1</plasmid>
    </source>
</reference>
<dbReference type="InterPro" id="IPR055190">
    <property type="entry name" value="ATP-synt_VA_C"/>
</dbReference>